<dbReference type="SUPFAM" id="SSF57716">
    <property type="entry name" value="Glucocorticoid receptor-like (DNA-binding domain)"/>
    <property type="match status" value="1"/>
</dbReference>
<reference evidence="15" key="1">
    <citation type="journal article" date="2013" name="Genetics">
        <title>The draft genome and transcriptome of Panagrellus redivivus are shaped by the harsh demands of a free-living lifestyle.</title>
        <authorList>
            <person name="Srinivasan J."/>
            <person name="Dillman A.R."/>
            <person name="Macchietto M.G."/>
            <person name="Heikkinen L."/>
            <person name="Lakso M."/>
            <person name="Fracchia K.M."/>
            <person name="Antoshechkin I."/>
            <person name="Mortazavi A."/>
            <person name="Wong G."/>
            <person name="Sternberg P.W."/>
        </authorList>
    </citation>
    <scope>NUCLEOTIDE SEQUENCE [LARGE SCALE GENOMIC DNA]</scope>
    <source>
        <strain evidence="15">MT8872</strain>
    </source>
</reference>
<evidence type="ECO:0000256" key="4">
    <source>
        <dbReference type="ARBA" id="ARBA00022771"/>
    </source>
</evidence>
<dbReference type="SMART" id="SM00430">
    <property type="entry name" value="HOLI"/>
    <property type="match status" value="1"/>
</dbReference>
<dbReference type="InterPro" id="IPR013088">
    <property type="entry name" value="Znf_NHR/GATA"/>
</dbReference>
<keyword evidence="8 11" id="KW-0804">Transcription</keyword>
<dbReference type="GO" id="GO:0003700">
    <property type="term" value="F:DNA-binding transcription factor activity"/>
    <property type="evidence" value="ECO:0007669"/>
    <property type="project" value="InterPro"/>
</dbReference>
<dbReference type="PROSITE" id="PS51843">
    <property type="entry name" value="NR_LBD"/>
    <property type="match status" value="1"/>
</dbReference>
<dbReference type="GO" id="GO:0005634">
    <property type="term" value="C:nucleus"/>
    <property type="evidence" value="ECO:0007669"/>
    <property type="project" value="UniProtKB-SubCell"/>
</dbReference>
<comment type="similarity">
    <text evidence="2 11">Belongs to the nuclear hormone receptor family.</text>
</comment>
<dbReference type="GO" id="GO:0045944">
    <property type="term" value="P:positive regulation of transcription by RNA polymerase II"/>
    <property type="evidence" value="ECO:0007669"/>
    <property type="project" value="UniProtKB-ARBA"/>
</dbReference>
<dbReference type="Pfam" id="PF00104">
    <property type="entry name" value="Hormone_recep"/>
    <property type="match status" value="1"/>
</dbReference>
<dbReference type="Gene3D" id="3.30.50.10">
    <property type="entry name" value="Erythroid Transcription Factor GATA-1, subunit A"/>
    <property type="match status" value="1"/>
</dbReference>
<feature type="domain" description="Nuclear receptor" evidence="13">
    <location>
        <begin position="104"/>
        <end position="180"/>
    </location>
</feature>
<keyword evidence="6 11" id="KW-0805">Transcription regulation</keyword>
<feature type="compositionally biased region" description="Pro residues" evidence="12">
    <location>
        <begin position="232"/>
        <end position="241"/>
    </location>
</feature>
<dbReference type="SMART" id="SM00399">
    <property type="entry name" value="ZnF_C4"/>
    <property type="match status" value="1"/>
</dbReference>
<reference evidence="16" key="2">
    <citation type="submission" date="2020-10" db="UniProtKB">
        <authorList>
            <consortium name="WormBaseParasite"/>
        </authorList>
    </citation>
    <scope>IDENTIFICATION</scope>
</reference>
<keyword evidence="4 11" id="KW-0863">Zinc-finger</keyword>
<evidence type="ECO:0000256" key="2">
    <source>
        <dbReference type="ARBA" id="ARBA00005993"/>
    </source>
</evidence>
<keyword evidence="7 11" id="KW-0238">DNA-binding</keyword>
<comment type="subcellular location">
    <subcellularLocation>
        <location evidence="1 11">Nucleus</location>
    </subcellularLocation>
</comment>
<evidence type="ECO:0000256" key="1">
    <source>
        <dbReference type="ARBA" id="ARBA00004123"/>
    </source>
</evidence>
<dbReference type="InterPro" id="IPR035500">
    <property type="entry name" value="NHR-like_dom_sf"/>
</dbReference>
<dbReference type="InterPro" id="IPR050274">
    <property type="entry name" value="Nuclear_hormone_rcpt_NR2"/>
</dbReference>
<dbReference type="GO" id="GO:0008270">
    <property type="term" value="F:zinc ion binding"/>
    <property type="evidence" value="ECO:0007669"/>
    <property type="project" value="UniProtKB-KW"/>
</dbReference>
<dbReference type="PROSITE" id="PS51030">
    <property type="entry name" value="NUCLEAR_REC_DBD_2"/>
    <property type="match status" value="1"/>
</dbReference>
<dbReference type="InterPro" id="IPR001723">
    <property type="entry name" value="Nuclear_hrmn_rcpt"/>
</dbReference>
<name>A0A7E4V4Y0_PANRE</name>
<evidence type="ECO:0000256" key="10">
    <source>
        <dbReference type="ARBA" id="ARBA00023242"/>
    </source>
</evidence>
<dbReference type="GO" id="GO:0043565">
    <property type="term" value="F:sequence-specific DNA binding"/>
    <property type="evidence" value="ECO:0007669"/>
    <property type="project" value="InterPro"/>
</dbReference>
<evidence type="ECO:0000256" key="3">
    <source>
        <dbReference type="ARBA" id="ARBA00022723"/>
    </source>
</evidence>
<evidence type="ECO:0000256" key="12">
    <source>
        <dbReference type="SAM" id="MobiDB-lite"/>
    </source>
</evidence>
<evidence type="ECO:0000313" key="16">
    <source>
        <dbReference type="WBParaSite" id="Pan_g16617.t1"/>
    </source>
</evidence>
<evidence type="ECO:0000256" key="11">
    <source>
        <dbReference type="RuleBase" id="RU004334"/>
    </source>
</evidence>
<sequence length="433" mass="46668">MNGNDDNASSPGSAISSMAQSILTGGVPQLGVNYPGNVLLSAPFLNQSYVQSLAAMTAAMNAAVKQNTTSMANLFDQATVSINTFPMNCSPNMKSESPGCGNSTLSCAVCGDVSSGKHYGILACNGCSGFFKRSVRRRLIYRCQAGTGMCVVDKAHRNQCQACRLKKCIAKGMNKDAVQNERQPRNTATINAGAVENDIYLSQNLFRDCSNVLSTTIDLSPSSVASARAPSQPSPTPPAPLGPEAAELLETAQHVLLATVKWAKTVPAFTGLTMLDQITLLETVWPELFLLSAFQWSFTMDKCPLFGSSESTDTNVPTNDFILQLRHVFEQYKGANLDAAEIACLKAIVLFRPDTRSLTDTNEIQALQDQAQLMLAQHISRTHPSNAARFGRLLLLLPRLREASPTRLETVFLAGTIAQKGGMRKLLTEILKA</sequence>
<dbReference type="AlphaFoldDB" id="A0A7E4V4Y0"/>
<keyword evidence="9 11" id="KW-0675">Receptor</keyword>
<keyword evidence="3 11" id="KW-0479">Metal-binding</keyword>
<protein>
    <submittedName>
        <fullName evidence="16">Photoreceptor-specific nuclear receptor</fullName>
    </submittedName>
</protein>
<dbReference type="SUPFAM" id="SSF48508">
    <property type="entry name" value="Nuclear receptor ligand-binding domain"/>
    <property type="match status" value="1"/>
</dbReference>
<accession>A0A7E4V4Y0</accession>
<evidence type="ECO:0000256" key="5">
    <source>
        <dbReference type="ARBA" id="ARBA00022833"/>
    </source>
</evidence>
<dbReference type="Gene3D" id="1.10.565.10">
    <property type="entry name" value="Retinoid X Receptor"/>
    <property type="match status" value="1"/>
</dbReference>
<dbReference type="PRINTS" id="PR00398">
    <property type="entry name" value="STRDHORMONER"/>
</dbReference>
<dbReference type="InterPro" id="IPR000536">
    <property type="entry name" value="Nucl_hrmn_rcpt_lig-bd"/>
</dbReference>
<dbReference type="FunFam" id="3.30.50.10:FF:000028">
    <property type="entry name" value="Nuclear receptor subfamily 2, group E, member 3"/>
    <property type="match status" value="1"/>
</dbReference>
<proteinExistence type="inferred from homology"/>
<feature type="region of interest" description="Disordered" evidence="12">
    <location>
        <begin position="224"/>
        <end position="243"/>
    </location>
</feature>
<evidence type="ECO:0000313" key="15">
    <source>
        <dbReference type="Proteomes" id="UP000492821"/>
    </source>
</evidence>
<evidence type="ECO:0000256" key="8">
    <source>
        <dbReference type="ARBA" id="ARBA00023163"/>
    </source>
</evidence>
<dbReference type="CDD" id="cd06970">
    <property type="entry name" value="NR_DBD_PNR"/>
    <property type="match status" value="1"/>
</dbReference>
<evidence type="ECO:0000256" key="9">
    <source>
        <dbReference type="ARBA" id="ARBA00023170"/>
    </source>
</evidence>
<keyword evidence="5 11" id="KW-0862">Zinc</keyword>
<evidence type="ECO:0000259" key="13">
    <source>
        <dbReference type="PROSITE" id="PS51030"/>
    </source>
</evidence>
<evidence type="ECO:0000256" key="7">
    <source>
        <dbReference type="ARBA" id="ARBA00023125"/>
    </source>
</evidence>
<keyword evidence="15" id="KW-1185">Reference proteome</keyword>
<evidence type="ECO:0000256" key="6">
    <source>
        <dbReference type="ARBA" id="ARBA00023015"/>
    </source>
</evidence>
<feature type="domain" description="NR LBD" evidence="14">
    <location>
        <begin position="208"/>
        <end position="433"/>
    </location>
</feature>
<keyword evidence="10 11" id="KW-0539">Nucleus</keyword>
<dbReference type="Pfam" id="PF00105">
    <property type="entry name" value="zf-C4"/>
    <property type="match status" value="1"/>
</dbReference>
<dbReference type="PROSITE" id="PS00031">
    <property type="entry name" value="NUCLEAR_REC_DBD_1"/>
    <property type="match status" value="1"/>
</dbReference>
<dbReference type="PANTHER" id="PTHR24083">
    <property type="entry name" value="NUCLEAR HORMONE RECEPTOR"/>
    <property type="match status" value="1"/>
</dbReference>
<evidence type="ECO:0000259" key="14">
    <source>
        <dbReference type="PROSITE" id="PS51843"/>
    </source>
</evidence>
<dbReference type="WBParaSite" id="Pan_g16617.t1">
    <property type="protein sequence ID" value="Pan_g16617.t1"/>
    <property type="gene ID" value="Pan_g16617"/>
</dbReference>
<organism evidence="15 16">
    <name type="scientific">Panagrellus redivivus</name>
    <name type="common">Microworm</name>
    <dbReference type="NCBI Taxonomy" id="6233"/>
    <lineage>
        <taxon>Eukaryota</taxon>
        <taxon>Metazoa</taxon>
        <taxon>Ecdysozoa</taxon>
        <taxon>Nematoda</taxon>
        <taxon>Chromadorea</taxon>
        <taxon>Rhabditida</taxon>
        <taxon>Tylenchina</taxon>
        <taxon>Panagrolaimomorpha</taxon>
        <taxon>Panagrolaimoidea</taxon>
        <taxon>Panagrolaimidae</taxon>
        <taxon>Panagrellus</taxon>
    </lineage>
</organism>
<dbReference type="PRINTS" id="PR00047">
    <property type="entry name" value="STROIDFINGER"/>
</dbReference>
<dbReference type="InterPro" id="IPR001628">
    <property type="entry name" value="Znf_hrmn_rcpt"/>
</dbReference>
<dbReference type="Proteomes" id="UP000492821">
    <property type="component" value="Unassembled WGS sequence"/>
</dbReference>